<dbReference type="InterPro" id="IPR005828">
    <property type="entry name" value="MFS_sugar_transport-like"/>
</dbReference>
<comment type="subcellular location">
    <subcellularLocation>
        <location evidence="1">Membrane</location>
    </subcellularLocation>
</comment>
<dbReference type="AlphaFoldDB" id="A0AAD7NY19"/>
<sequence>MSVHLFCPESPCWLYTRGKTDKACHILARLHSSNGDPDSTLVALEIEEIKEMVALNGADSVFPFKA</sequence>
<evidence type="ECO:0000313" key="5">
    <source>
        <dbReference type="EMBL" id="KAJ7780640.1"/>
    </source>
</evidence>
<keyword evidence="6" id="KW-1185">Reference proteome</keyword>
<evidence type="ECO:0000313" key="6">
    <source>
        <dbReference type="Proteomes" id="UP001215280"/>
    </source>
</evidence>
<keyword evidence="3" id="KW-1133">Transmembrane helix</keyword>
<organism evidence="5 6">
    <name type="scientific">Mycena maculata</name>
    <dbReference type="NCBI Taxonomy" id="230809"/>
    <lineage>
        <taxon>Eukaryota</taxon>
        <taxon>Fungi</taxon>
        <taxon>Dikarya</taxon>
        <taxon>Basidiomycota</taxon>
        <taxon>Agaricomycotina</taxon>
        <taxon>Agaricomycetes</taxon>
        <taxon>Agaricomycetidae</taxon>
        <taxon>Agaricales</taxon>
        <taxon>Marasmiineae</taxon>
        <taxon>Mycenaceae</taxon>
        <taxon>Mycena</taxon>
    </lineage>
</organism>
<dbReference type="Pfam" id="PF00083">
    <property type="entry name" value="Sugar_tr"/>
    <property type="match status" value="1"/>
</dbReference>
<protein>
    <submittedName>
        <fullName evidence="5">Uncharacterized protein</fullName>
    </submittedName>
</protein>
<gene>
    <name evidence="5" type="ORF">DFH07DRAFT_949868</name>
</gene>
<keyword evidence="2" id="KW-0812">Transmembrane</keyword>
<evidence type="ECO:0000256" key="2">
    <source>
        <dbReference type="ARBA" id="ARBA00022692"/>
    </source>
</evidence>
<name>A0AAD7NY19_9AGAR</name>
<evidence type="ECO:0000256" key="3">
    <source>
        <dbReference type="ARBA" id="ARBA00022989"/>
    </source>
</evidence>
<comment type="caution">
    <text evidence="5">The sequence shown here is derived from an EMBL/GenBank/DDBJ whole genome shotgun (WGS) entry which is preliminary data.</text>
</comment>
<evidence type="ECO:0000256" key="1">
    <source>
        <dbReference type="ARBA" id="ARBA00004370"/>
    </source>
</evidence>
<accession>A0AAD7NY19</accession>
<dbReference type="GO" id="GO:0016020">
    <property type="term" value="C:membrane"/>
    <property type="evidence" value="ECO:0007669"/>
    <property type="project" value="UniProtKB-SubCell"/>
</dbReference>
<dbReference type="Gene3D" id="1.10.286.90">
    <property type="entry name" value="MFS transporter, transmembrane helix TM10b"/>
    <property type="match status" value="1"/>
</dbReference>
<keyword evidence="4" id="KW-0472">Membrane</keyword>
<dbReference type="EMBL" id="JARJLG010000005">
    <property type="protein sequence ID" value="KAJ7780640.1"/>
    <property type="molecule type" value="Genomic_DNA"/>
</dbReference>
<dbReference type="Proteomes" id="UP001215280">
    <property type="component" value="Unassembled WGS sequence"/>
</dbReference>
<evidence type="ECO:0000256" key="4">
    <source>
        <dbReference type="ARBA" id="ARBA00023136"/>
    </source>
</evidence>
<proteinExistence type="predicted"/>
<dbReference type="GO" id="GO:0022857">
    <property type="term" value="F:transmembrane transporter activity"/>
    <property type="evidence" value="ECO:0007669"/>
    <property type="project" value="InterPro"/>
</dbReference>
<reference evidence="5" key="1">
    <citation type="submission" date="2023-03" db="EMBL/GenBank/DDBJ databases">
        <title>Massive genome expansion in bonnet fungi (Mycena s.s.) driven by repeated elements and novel gene families across ecological guilds.</title>
        <authorList>
            <consortium name="Lawrence Berkeley National Laboratory"/>
            <person name="Harder C.B."/>
            <person name="Miyauchi S."/>
            <person name="Viragh M."/>
            <person name="Kuo A."/>
            <person name="Thoen E."/>
            <person name="Andreopoulos B."/>
            <person name="Lu D."/>
            <person name="Skrede I."/>
            <person name="Drula E."/>
            <person name="Henrissat B."/>
            <person name="Morin E."/>
            <person name="Kohler A."/>
            <person name="Barry K."/>
            <person name="LaButti K."/>
            <person name="Morin E."/>
            <person name="Salamov A."/>
            <person name="Lipzen A."/>
            <person name="Mereny Z."/>
            <person name="Hegedus B."/>
            <person name="Baldrian P."/>
            <person name="Stursova M."/>
            <person name="Weitz H."/>
            <person name="Taylor A."/>
            <person name="Grigoriev I.V."/>
            <person name="Nagy L.G."/>
            <person name="Martin F."/>
            <person name="Kauserud H."/>
        </authorList>
    </citation>
    <scope>NUCLEOTIDE SEQUENCE</scope>
    <source>
        <strain evidence="5">CBHHK188m</strain>
    </source>
</reference>